<dbReference type="InterPro" id="IPR037401">
    <property type="entry name" value="SnoaL-like"/>
</dbReference>
<dbReference type="STRING" id="926569.ANT_07980"/>
<keyword evidence="3" id="KW-1185">Reference proteome</keyword>
<reference evidence="2 3" key="1">
    <citation type="submission" date="2010-12" db="EMBL/GenBank/DDBJ databases">
        <title>Whole genome sequence of Anaerolinea thermophila UNI-1.</title>
        <authorList>
            <person name="Narita-Yamada S."/>
            <person name="Kishi E."/>
            <person name="Watanabe Y."/>
            <person name="Takasaki K."/>
            <person name="Ankai A."/>
            <person name="Oguchi A."/>
            <person name="Fukui S."/>
            <person name="Takahashi M."/>
            <person name="Yashiro I."/>
            <person name="Hosoyama A."/>
            <person name="Sekiguchi Y."/>
            <person name="Hanada S."/>
            <person name="Fujita N."/>
        </authorList>
    </citation>
    <scope>NUCLEOTIDE SEQUENCE [LARGE SCALE GENOMIC DNA]</scope>
    <source>
        <strain evidence="3">DSM 14523 / JCM 11388 / NBRC 100420 / UNI-1</strain>
    </source>
</reference>
<gene>
    <name evidence="2" type="ordered locus">ANT_07980</name>
</gene>
<dbReference type="InParanoid" id="E8N2M6"/>
<dbReference type="AlphaFoldDB" id="E8N2M6"/>
<name>E8N2M6_ANATU</name>
<feature type="domain" description="SnoaL-like" evidence="1">
    <location>
        <begin position="17"/>
        <end position="118"/>
    </location>
</feature>
<dbReference type="HOGENOM" id="CLU_155955_1_0_0"/>
<dbReference type="OrthoDB" id="13610at2"/>
<sequence>MNLTGKENTTIEIILCFNEALNQGNVDGMMNLMSEDCIFENTSPAPDGSRYQGKTSVRLFWEQFFKASQNPKIEMEEIFACGDHAVMRWVYTWQDGTGTAFHIRGVDVYLIRDGRIAQKLSYVKG</sequence>
<evidence type="ECO:0000313" key="3">
    <source>
        <dbReference type="Proteomes" id="UP000008922"/>
    </source>
</evidence>
<dbReference type="RefSeq" id="WP_013559224.1">
    <property type="nucleotide sequence ID" value="NC_014960.1"/>
</dbReference>
<proteinExistence type="predicted"/>
<dbReference type="Gene3D" id="3.10.450.50">
    <property type="match status" value="1"/>
</dbReference>
<dbReference type="KEGG" id="atm:ANT_07980"/>
<dbReference type="Pfam" id="PF12680">
    <property type="entry name" value="SnoaL_2"/>
    <property type="match status" value="1"/>
</dbReference>
<organism evidence="2 3">
    <name type="scientific">Anaerolinea thermophila (strain DSM 14523 / JCM 11388 / NBRC 100420 / UNI-1)</name>
    <dbReference type="NCBI Taxonomy" id="926569"/>
    <lineage>
        <taxon>Bacteria</taxon>
        <taxon>Bacillati</taxon>
        <taxon>Chloroflexota</taxon>
        <taxon>Anaerolineae</taxon>
        <taxon>Anaerolineales</taxon>
        <taxon>Anaerolineaceae</taxon>
        <taxon>Anaerolinea</taxon>
    </lineage>
</organism>
<dbReference type="InterPro" id="IPR032710">
    <property type="entry name" value="NTF2-like_dom_sf"/>
</dbReference>
<accession>E8N2M6</accession>
<evidence type="ECO:0000313" key="2">
    <source>
        <dbReference type="EMBL" id="BAJ62832.1"/>
    </source>
</evidence>
<dbReference type="Proteomes" id="UP000008922">
    <property type="component" value="Chromosome"/>
</dbReference>
<dbReference type="EMBL" id="AP012029">
    <property type="protein sequence ID" value="BAJ62832.1"/>
    <property type="molecule type" value="Genomic_DNA"/>
</dbReference>
<dbReference type="SUPFAM" id="SSF54427">
    <property type="entry name" value="NTF2-like"/>
    <property type="match status" value="1"/>
</dbReference>
<evidence type="ECO:0000259" key="1">
    <source>
        <dbReference type="Pfam" id="PF12680"/>
    </source>
</evidence>
<dbReference type="eggNOG" id="COG3631">
    <property type="taxonomic scope" value="Bacteria"/>
</dbReference>
<protein>
    <recommendedName>
        <fullName evidence="1">SnoaL-like domain-containing protein</fullName>
    </recommendedName>
</protein>